<dbReference type="GO" id="GO:0005524">
    <property type="term" value="F:ATP binding"/>
    <property type="evidence" value="ECO:0007669"/>
    <property type="project" value="InterPro"/>
</dbReference>
<dbReference type="SMART" id="SM00382">
    <property type="entry name" value="AAA"/>
    <property type="match status" value="1"/>
</dbReference>
<proteinExistence type="inferred from homology"/>
<dbReference type="SUPFAM" id="SSF52540">
    <property type="entry name" value="P-loop containing nucleoside triphosphate hydrolases"/>
    <property type="match status" value="1"/>
</dbReference>
<dbReference type="CDD" id="cd00009">
    <property type="entry name" value="AAA"/>
    <property type="match status" value="1"/>
</dbReference>
<dbReference type="Gene3D" id="3.30.230.10">
    <property type="match status" value="1"/>
</dbReference>
<dbReference type="Pfam" id="PF13335">
    <property type="entry name" value="Mg_chelatase_C"/>
    <property type="match status" value="1"/>
</dbReference>
<gene>
    <name evidence="3" type="ORF">DDU33_00870</name>
</gene>
<dbReference type="InterPro" id="IPR014721">
    <property type="entry name" value="Ribsml_uS5_D2-typ_fold_subgr"/>
</dbReference>
<keyword evidence="4" id="KW-1185">Reference proteome</keyword>
<dbReference type="AlphaFoldDB" id="A0A2U8FHV2"/>
<keyword evidence="3" id="KW-0645">Protease</keyword>
<evidence type="ECO:0000313" key="3">
    <source>
        <dbReference type="EMBL" id="AWI50136.1"/>
    </source>
</evidence>
<dbReference type="Gene3D" id="3.40.50.300">
    <property type="entry name" value="P-loop containing nucleotide triphosphate hydrolases"/>
    <property type="match status" value="1"/>
</dbReference>
<evidence type="ECO:0000256" key="1">
    <source>
        <dbReference type="ARBA" id="ARBA00006354"/>
    </source>
</evidence>
<keyword evidence="3" id="KW-0378">Hydrolase</keyword>
<reference evidence="4" key="1">
    <citation type="submission" date="2018-05" db="EMBL/GenBank/DDBJ databases">
        <title>Complete genome sequence of Actinobacillus porcitonsillarum reference strain 9953L55 (CCUG 46996).</title>
        <authorList>
            <person name="Dona V."/>
            <person name="Perreten V."/>
        </authorList>
    </citation>
    <scope>NUCLEOTIDE SEQUENCE [LARGE SCALE GENOMIC DNA]</scope>
    <source>
        <strain evidence="4">9953L55</strain>
    </source>
</reference>
<dbReference type="InterPro" id="IPR003593">
    <property type="entry name" value="AAA+_ATPase"/>
</dbReference>
<dbReference type="EMBL" id="CP029206">
    <property type="protein sequence ID" value="AWI50136.1"/>
    <property type="molecule type" value="Genomic_DNA"/>
</dbReference>
<comment type="similarity">
    <text evidence="1">Belongs to the Mg-chelatase subunits D/I family. ComM subfamily.</text>
</comment>
<dbReference type="Pfam" id="PF13541">
    <property type="entry name" value="ChlI"/>
    <property type="match status" value="1"/>
</dbReference>
<dbReference type="InterPro" id="IPR027417">
    <property type="entry name" value="P-loop_NTPase"/>
</dbReference>
<protein>
    <submittedName>
        <fullName evidence="3">ATP-dependent protease</fullName>
    </submittedName>
</protein>
<dbReference type="InterPro" id="IPR000523">
    <property type="entry name" value="Mg_chelatse_chII-like_cat_dom"/>
</dbReference>
<dbReference type="InterPro" id="IPR045006">
    <property type="entry name" value="CHLI-like"/>
</dbReference>
<feature type="domain" description="AAA+ ATPase" evidence="2">
    <location>
        <begin position="213"/>
        <end position="393"/>
    </location>
</feature>
<dbReference type="KEGG" id="apor:DDU33_00870"/>
<dbReference type="Pfam" id="PF01078">
    <property type="entry name" value="Mg_chelatase"/>
    <property type="match status" value="1"/>
</dbReference>
<dbReference type="GO" id="GO:0008233">
    <property type="term" value="F:peptidase activity"/>
    <property type="evidence" value="ECO:0007669"/>
    <property type="project" value="UniProtKB-KW"/>
</dbReference>
<dbReference type="InterPro" id="IPR025158">
    <property type="entry name" value="Mg_chelat-rel_C"/>
</dbReference>
<name>A0A2U8FHV2_9PAST</name>
<dbReference type="RefSeq" id="WP_108922538.1">
    <property type="nucleotide sequence ID" value="NZ_CP029206.1"/>
</dbReference>
<evidence type="ECO:0000259" key="2">
    <source>
        <dbReference type="SMART" id="SM00382"/>
    </source>
</evidence>
<dbReference type="InterPro" id="IPR020568">
    <property type="entry name" value="Ribosomal_Su5_D2-typ_SF"/>
</dbReference>
<dbReference type="NCBIfam" id="TIGR00368">
    <property type="entry name" value="YifB family Mg chelatase-like AAA ATPase"/>
    <property type="match status" value="1"/>
</dbReference>
<dbReference type="GO" id="GO:0006508">
    <property type="term" value="P:proteolysis"/>
    <property type="evidence" value="ECO:0007669"/>
    <property type="project" value="UniProtKB-KW"/>
</dbReference>
<organism evidence="3 4">
    <name type="scientific">Actinobacillus porcitonsillarum</name>
    <dbReference type="NCBI Taxonomy" id="189834"/>
    <lineage>
        <taxon>Bacteria</taxon>
        <taxon>Pseudomonadati</taxon>
        <taxon>Pseudomonadota</taxon>
        <taxon>Gammaproteobacteria</taxon>
        <taxon>Pasteurellales</taxon>
        <taxon>Pasteurellaceae</taxon>
        <taxon>Actinobacillus</taxon>
    </lineage>
</organism>
<dbReference type="PANTHER" id="PTHR32039">
    <property type="entry name" value="MAGNESIUM-CHELATASE SUBUNIT CHLI"/>
    <property type="match status" value="1"/>
</dbReference>
<dbReference type="Proteomes" id="UP000244920">
    <property type="component" value="Chromosome"/>
</dbReference>
<evidence type="ECO:0000313" key="4">
    <source>
        <dbReference type="Proteomes" id="UP000244920"/>
    </source>
</evidence>
<dbReference type="NCBIfam" id="NF007365">
    <property type="entry name" value="PRK09862.1"/>
    <property type="match status" value="1"/>
</dbReference>
<dbReference type="SUPFAM" id="SSF54211">
    <property type="entry name" value="Ribosomal protein S5 domain 2-like"/>
    <property type="match status" value="1"/>
</dbReference>
<accession>A0A2U8FHV2</accession>
<dbReference type="InterPro" id="IPR004482">
    <property type="entry name" value="Mg_chelat-rel"/>
</dbReference>
<dbReference type="PANTHER" id="PTHR32039:SF7">
    <property type="entry name" value="COMPETENCE PROTEIN COMM"/>
    <property type="match status" value="1"/>
</dbReference>
<sequence length="511" mass="55916">MSLAIVYSRASIGVEAPLVTIEVHISNGQPKLTIVGLPEATVKEAGDRVRSALINANFFYPPQRITINLAPADLPKEGGRFDLPIAIGILAASGQIDSDLLKQFEFLGELALTGSLRGVHGSIPAVISAAKAKRHMILAAPNANEASLVSHAKTYVARSLLQVVNFLNKRDTLPVAQEILQETAEISPLVKRDLTDIIGQQHAKRALTIAAAGQHNLLFLGPPGTGKTMLASRLADLLPEMSDEEAIETASVTSLVQNELNFKNWKQRPFRAPHHSASMVALVGGGTIPKPGEISLSHNGVLFLDELPEFERKVLDALRQPLESGEIIISRANAKVQFPARFQLIAAMNPSPTGHYQGTHNRTSPQQVIRYLNRLSGPFLDRFDLSIEVPLLPQGALQQGTENRGETTAQVRERVIAAREKQFARAGKINAQLTTREIERDCRLTEKDALFLETALTKLGLSVRAYHRILKVSRTIADLANEEHIQQPHLAEALGYRAMDRLLQRLHGESI</sequence>